<feature type="transmembrane region" description="Helical" evidence="6">
    <location>
        <begin position="41"/>
        <end position="64"/>
    </location>
</feature>
<evidence type="ECO:0000256" key="2">
    <source>
        <dbReference type="ARBA" id="ARBA00022475"/>
    </source>
</evidence>
<protein>
    <submittedName>
        <fullName evidence="7">Uncharacterized BrkB/YihY/UPF0761 family membrane protein</fullName>
    </submittedName>
</protein>
<accession>A0A4R7I361</accession>
<comment type="subcellular location">
    <subcellularLocation>
        <location evidence="1">Cell membrane</location>
        <topology evidence="1">Multi-pass membrane protein</topology>
    </subcellularLocation>
</comment>
<dbReference type="PANTHER" id="PTHR30213">
    <property type="entry name" value="INNER MEMBRANE PROTEIN YHJD"/>
    <property type="match status" value="1"/>
</dbReference>
<dbReference type="Proteomes" id="UP000294558">
    <property type="component" value="Unassembled WGS sequence"/>
</dbReference>
<gene>
    <name evidence="7" type="ORF">BDK89_3625</name>
</gene>
<dbReference type="RefSeq" id="WP_133870259.1">
    <property type="nucleotide sequence ID" value="NZ_SOAU01000001.1"/>
</dbReference>
<evidence type="ECO:0000256" key="3">
    <source>
        <dbReference type="ARBA" id="ARBA00022692"/>
    </source>
</evidence>
<keyword evidence="4 6" id="KW-1133">Transmembrane helix</keyword>
<comment type="caution">
    <text evidence="7">The sequence shown here is derived from an EMBL/GenBank/DDBJ whole genome shotgun (WGS) entry which is preliminary data.</text>
</comment>
<evidence type="ECO:0000256" key="4">
    <source>
        <dbReference type="ARBA" id="ARBA00022989"/>
    </source>
</evidence>
<feature type="transmembrane region" description="Helical" evidence="6">
    <location>
        <begin position="144"/>
        <end position="164"/>
    </location>
</feature>
<dbReference type="GO" id="GO:0005886">
    <property type="term" value="C:plasma membrane"/>
    <property type="evidence" value="ECO:0007669"/>
    <property type="project" value="UniProtKB-SubCell"/>
</dbReference>
<sequence>MAWTSNPKVTALRRRSRPIDVVVEMLDGFRLHLTGRNAAVLTYYGFLTLFPLFLAASTILGFVLESKPEWRDDLLDSAIDSVPFIGDQIAAGEISGSWIALVIGLAGAMWGSLKAFVGIQSAYDDTWEIDVDDRSSGGKQRLKALIGLAAIGGSQIGNVTLAAIVDRAGLPFIGRLALIAGGLAINLLVVGVMYRYLTSADVTWKMVMPGAVFTAVLYTAAQFAGTALTTRILDSAETYGDFAGVIALLTWLSLHALVNLFGAELNSALHRIGIRGPLPVAEPQPVADPA</sequence>
<feature type="transmembrane region" description="Helical" evidence="6">
    <location>
        <begin position="242"/>
        <end position="262"/>
    </location>
</feature>
<dbReference type="PIRSF" id="PIRSF035875">
    <property type="entry name" value="RNase_BN"/>
    <property type="match status" value="1"/>
</dbReference>
<organism evidence="7 8">
    <name type="scientific">Ilumatobacter fluminis</name>
    <dbReference type="NCBI Taxonomy" id="467091"/>
    <lineage>
        <taxon>Bacteria</taxon>
        <taxon>Bacillati</taxon>
        <taxon>Actinomycetota</taxon>
        <taxon>Acidimicrobiia</taxon>
        <taxon>Acidimicrobiales</taxon>
        <taxon>Ilumatobacteraceae</taxon>
        <taxon>Ilumatobacter</taxon>
    </lineage>
</organism>
<dbReference type="EMBL" id="SOAU01000001">
    <property type="protein sequence ID" value="TDT18011.1"/>
    <property type="molecule type" value="Genomic_DNA"/>
</dbReference>
<name>A0A4R7I361_9ACTN</name>
<proteinExistence type="predicted"/>
<feature type="transmembrane region" description="Helical" evidence="6">
    <location>
        <begin position="176"/>
        <end position="197"/>
    </location>
</feature>
<evidence type="ECO:0000313" key="7">
    <source>
        <dbReference type="EMBL" id="TDT18011.1"/>
    </source>
</evidence>
<evidence type="ECO:0000256" key="1">
    <source>
        <dbReference type="ARBA" id="ARBA00004651"/>
    </source>
</evidence>
<dbReference type="InterPro" id="IPR017039">
    <property type="entry name" value="Virul_fac_BrkB"/>
</dbReference>
<evidence type="ECO:0000256" key="6">
    <source>
        <dbReference type="SAM" id="Phobius"/>
    </source>
</evidence>
<keyword evidence="3 6" id="KW-0812">Transmembrane</keyword>
<dbReference type="PANTHER" id="PTHR30213:SF1">
    <property type="entry name" value="INNER MEMBRANE PROTEIN YHJD"/>
    <property type="match status" value="1"/>
</dbReference>
<reference evidence="7 8" key="1">
    <citation type="submission" date="2019-03" db="EMBL/GenBank/DDBJ databases">
        <title>Sequencing the genomes of 1000 actinobacteria strains.</title>
        <authorList>
            <person name="Klenk H.-P."/>
        </authorList>
    </citation>
    <scope>NUCLEOTIDE SEQUENCE [LARGE SCALE GENOMIC DNA]</scope>
    <source>
        <strain evidence="7 8">DSM 18936</strain>
    </source>
</reference>
<feature type="transmembrane region" description="Helical" evidence="6">
    <location>
        <begin position="209"/>
        <end position="230"/>
    </location>
</feature>
<dbReference type="Pfam" id="PF03631">
    <property type="entry name" value="Virul_fac_BrkB"/>
    <property type="match status" value="1"/>
</dbReference>
<keyword evidence="5 6" id="KW-0472">Membrane</keyword>
<keyword evidence="2" id="KW-1003">Cell membrane</keyword>
<evidence type="ECO:0000313" key="8">
    <source>
        <dbReference type="Proteomes" id="UP000294558"/>
    </source>
</evidence>
<dbReference type="AlphaFoldDB" id="A0A4R7I361"/>
<evidence type="ECO:0000256" key="5">
    <source>
        <dbReference type="ARBA" id="ARBA00023136"/>
    </source>
</evidence>
<keyword evidence="8" id="KW-1185">Reference proteome</keyword>
<dbReference type="OrthoDB" id="3349406at2"/>